<evidence type="ECO:0000313" key="5">
    <source>
        <dbReference type="Proteomes" id="UP001565471"/>
    </source>
</evidence>
<organism evidence="4 5">
    <name type="scientific">Bradyrhizobium elkanii</name>
    <dbReference type="NCBI Taxonomy" id="29448"/>
    <lineage>
        <taxon>Bacteria</taxon>
        <taxon>Pseudomonadati</taxon>
        <taxon>Pseudomonadota</taxon>
        <taxon>Alphaproteobacteria</taxon>
        <taxon>Hyphomicrobiales</taxon>
        <taxon>Nitrobacteraceae</taxon>
        <taxon>Bradyrhizobium</taxon>
    </lineage>
</organism>
<dbReference type="InterPro" id="IPR050316">
    <property type="entry name" value="Tyrosinase/Hemocyanin"/>
</dbReference>
<feature type="domain" description="Tyrosinase copper-binding" evidence="3">
    <location>
        <begin position="261"/>
        <end position="272"/>
    </location>
</feature>
<dbReference type="GO" id="GO:0004503">
    <property type="term" value="F:tyrosinase activity"/>
    <property type="evidence" value="ECO:0007669"/>
    <property type="project" value="UniProtKB-EC"/>
</dbReference>
<proteinExistence type="predicted"/>
<dbReference type="InterPro" id="IPR008922">
    <property type="entry name" value="Di-copper_centre_dom_sf"/>
</dbReference>
<reference evidence="4 5" key="1">
    <citation type="submission" date="2024-07" db="EMBL/GenBank/DDBJ databases">
        <title>Genomic Encyclopedia of Type Strains, Phase V (KMG-V): Genome sequencing to study the core and pangenomes of soil and plant-associated prokaryotes.</title>
        <authorList>
            <person name="Whitman W."/>
        </authorList>
    </citation>
    <scope>NUCLEOTIDE SEQUENCE [LARGE SCALE GENOMIC DNA]</scope>
    <source>
        <strain evidence="4 5">USDA 415</strain>
    </source>
</reference>
<dbReference type="PANTHER" id="PTHR11474">
    <property type="entry name" value="TYROSINASE FAMILY MEMBER"/>
    <property type="match status" value="1"/>
</dbReference>
<name>A0ABV4FBZ2_BRAEL</name>
<dbReference type="RefSeq" id="WP_253576863.1">
    <property type="nucleotide sequence ID" value="NZ_JALJZI010000001.1"/>
</dbReference>
<dbReference type="PROSITE" id="PS00498">
    <property type="entry name" value="TYROSINASE_2"/>
    <property type="match status" value="1"/>
</dbReference>
<keyword evidence="5" id="KW-1185">Reference proteome</keyword>
<accession>A0ABV4FBZ2</accession>
<dbReference type="PANTHER" id="PTHR11474:SF76">
    <property type="entry name" value="SHKT DOMAIN-CONTAINING PROTEIN"/>
    <property type="match status" value="1"/>
</dbReference>
<dbReference type="InterPro" id="IPR002227">
    <property type="entry name" value="Tyrosinase_Cu-bd"/>
</dbReference>
<keyword evidence="2" id="KW-0186">Copper</keyword>
<gene>
    <name evidence="4" type="ORF">ABIF29_007259</name>
</gene>
<dbReference type="EC" id="1.14.18.1" evidence="4"/>
<keyword evidence="4" id="KW-0560">Oxidoreductase</keyword>
<dbReference type="Pfam" id="PF00264">
    <property type="entry name" value="Tyrosinase"/>
    <property type="match status" value="1"/>
</dbReference>
<evidence type="ECO:0000259" key="3">
    <source>
        <dbReference type="PROSITE" id="PS00498"/>
    </source>
</evidence>
<dbReference type="PRINTS" id="PR00092">
    <property type="entry name" value="TYROSINASE"/>
</dbReference>
<protein>
    <submittedName>
        <fullName evidence="4">Tyrosinase</fullName>
        <ecNumber evidence="4">1.14.18.1</ecNumber>
    </submittedName>
</protein>
<dbReference type="Proteomes" id="UP001565471">
    <property type="component" value="Unassembled WGS sequence"/>
</dbReference>
<sequence length="540" mass="58126">MVHSWVASGAGTIFLDAFAGRSVMTTSRRDVLLQGAVIGAGVIAANMTGMEAWAQRGPAAPKLRRSLHGMALNDPILQTWRDGVRLLKAASGNVSWAGFAAIHGDDSGFKLCPHGNWYFLPWHRAYILMYERAVRQLTGNNDFALPYWDWTLDRQMPQAFTDQTFNGQPNPLFEQQRDATPTDSLPDSVVGQAVINQILTQAPFETFGTSRPIRPRRQNNLDQSWINCEFCGDGGTLEDNPHNNVHNFVGGIMAGAGSSRDPIFMMHHCNIDRIWWLWTQGGGPDSPDPLWRGMTIENNFFNPDGTSYSPKVSDLETPEPLGYTYVEVPIATAALTGQSAAIATRSNTFTGLWATPTGATRPAGIASYSASVTQAAATVAKYLEIPVDVDAAALAPVAARPSLPSGFETLSLAAARQHYLNGPRCFAFLRDFDVGLNTNTEYRVFLNCDYLSASTPTTDRHYVGSFGFFGAHGGHAHGGGEPKKPSIGVDLTTAISRVYGPSATAPGKLRVQIQPVALRAGGNADGSAKPASVEVAIVSA</sequence>
<comment type="caution">
    <text evidence="4">The sequence shown here is derived from an EMBL/GenBank/DDBJ whole genome shotgun (WGS) entry which is preliminary data.</text>
</comment>
<dbReference type="Gene3D" id="1.10.1280.10">
    <property type="entry name" value="Di-copper center containing domain from catechol oxidase"/>
    <property type="match status" value="1"/>
</dbReference>
<evidence type="ECO:0000256" key="2">
    <source>
        <dbReference type="ARBA" id="ARBA00023008"/>
    </source>
</evidence>
<dbReference type="SUPFAM" id="SSF48056">
    <property type="entry name" value="Di-copper centre-containing domain"/>
    <property type="match status" value="1"/>
</dbReference>
<evidence type="ECO:0000256" key="1">
    <source>
        <dbReference type="ARBA" id="ARBA00022723"/>
    </source>
</evidence>
<evidence type="ECO:0000313" key="4">
    <source>
        <dbReference type="EMBL" id="MEY9320460.1"/>
    </source>
</evidence>
<dbReference type="EMBL" id="JBGBZA010000002">
    <property type="protein sequence ID" value="MEY9320460.1"/>
    <property type="molecule type" value="Genomic_DNA"/>
</dbReference>
<keyword evidence="1" id="KW-0479">Metal-binding</keyword>